<sequence>MRASPAAATARSAVSSTTSTSGQMATKFDQAASCSPVEMRLCLWAIAKAATVSTYVSLELTRRSASSQTRRHICVLGSAIRIGTTADVSR</sequence>
<protein>
    <submittedName>
        <fullName evidence="2">Uncharacterized protein</fullName>
    </submittedName>
</protein>
<dbReference type="Proteomes" id="UP000035721">
    <property type="component" value="Unassembled WGS sequence"/>
</dbReference>
<dbReference type="EMBL" id="CAJB01000079">
    <property type="protein sequence ID" value="CCH77170.1"/>
    <property type="molecule type" value="Genomic_DNA"/>
</dbReference>
<keyword evidence="3" id="KW-1185">Reference proteome</keyword>
<feature type="compositionally biased region" description="Low complexity" evidence="1">
    <location>
        <begin position="1"/>
        <end position="21"/>
    </location>
</feature>
<name>A0A077LYX4_9MICO</name>
<accession>A0A077LYX4</accession>
<evidence type="ECO:0000256" key="1">
    <source>
        <dbReference type="SAM" id="MobiDB-lite"/>
    </source>
</evidence>
<evidence type="ECO:0000313" key="2">
    <source>
        <dbReference type="EMBL" id="CCH77170.1"/>
    </source>
</evidence>
<gene>
    <name evidence="2" type="ORF">BN12_170021</name>
</gene>
<dbReference type="AlphaFoldDB" id="A0A077LYX4"/>
<proteinExistence type="predicted"/>
<organism evidence="2 3">
    <name type="scientific">Nostocoides japonicum T1-X7</name>
    <dbReference type="NCBI Taxonomy" id="1194083"/>
    <lineage>
        <taxon>Bacteria</taxon>
        <taxon>Bacillati</taxon>
        <taxon>Actinomycetota</taxon>
        <taxon>Actinomycetes</taxon>
        <taxon>Micrococcales</taxon>
        <taxon>Intrasporangiaceae</taxon>
        <taxon>Nostocoides</taxon>
    </lineage>
</organism>
<reference evidence="2 3" key="1">
    <citation type="journal article" date="2013" name="ISME J.">
        <title>A metabolic model for members of the genus Tetrasphaera involved in enhanced biological phosphorus removal.</title>
        <authorList>
            <person name="Kristiansen R."/>
            <person name="Nguyen H.T.T."/>
            <person name="Saunders A.M."/>
            <person name="Nielsen J.L."/>
            <person name="Wimmer R."/>
            <person name="Le V.Q."/>
            <person name="McIlroy S.J."/>
            <person name="Petrovski S."/>
            <person name="Seviour R.J."/>
            <person name="Calteau A."/>
            <person name="Nielsen K.L."/>
            <person name="Nielsen P.H."/>
        </authorList>
    </citation>
    <scope>NUCLEOTIDE SEQUENCE [LARGE SCALE GENOMIC DNA]</scope>
    <source>
        <strain evidence="2 3">T1-X7</strain>
    </source>
</reference>
<evidence type="ECO:0000313" key="3">
    <source>
        <dbReference type="Proteomes" id="UP000035721"/>
    </source>
</evidence>
<feature type="region of interest" description="Disordered" evidence="1">
    <location>
        <begin position="1"/>
        <end position="25"/>
    </location>
</feature>
<comment type="caution">
    <text evidence="2">The sequence shown here is derived from an EMBL/GenBank/DDBJ whole genome shotgun (WGS) entry which is preliminary data.</text>
</comment>